<feature type="compositionally biased region" description="Low complexity" evidence="1">
    <location>
        <begin position="1208"/>
        <end position="1218"/>
    </location>
</feature>
<accession>A0AAN6YE12</accession>
<dbReference type="SUPFAM" id="SSF52540">
    <property type="entry name" value="P-loop containing nucleoside triphosphate hydrolases"/>
    <property type="match status" value="1"/>
</dbReference>
<dbReference type="InterPro" id="IPR003959">
    <property type="entry name" value="ATPase_AAA_core"/>
</dbReference>
<sequence length="1241" mass="139432">MASEPTPPSSFDIPVQASSDPPATVEVVPQQASDEKDGLETSNTPEDKKESRDDWVSDDSDDASDSDTESNPDESQPAYDKLLKWWQKTNSSAKDLRNISKSLHKIKRTRTLDWRREMKEVITNVNGVLQLRDELNEELEKEADCVTDSDDEEDVRTCIPELHYVSWRHMMAWRHSSNTYAAIDIPSDKAPDYSFPPPPRFLPHPVSMGRRTAPPLGPPTAEPLPYNYFPINNTAPTPPGAVYSGTGTDPKHLLEQDPRASALEDFPSRIRINSIRLQMLILEEKRAVGNHINDPDLADNNSRLIIQRPFKALYYLEDKVRDRLHTYEDIRRSRNPDTSEEEFHAMYDKHPVSDVLKFGVIPSADSMDLNVLTAMINDLRCLVKFMDLYLVPERNRIVNMGISSGSGIQPHDLWHLFPVGSLIYSRDEHIPQKIWRVAHTFSARKGQNSNFVPGRGVRLGLGKTPGTSVFFLDCYYLEYDGIRYVPIHRRFQIQHGLEASITYSFKSMSLVPLRIALQDKTIKGTYKEEVLARGGRFIGYATGSRHLYYTGRSYSVTPAGEKLPNVRLPEESTRTRTIQYSVRVDSPVMVDYSRAFQEVPWWRPEGSSLNRTAVGKDIVLSGLAPNPDVDHASQLFVENDYSWDLKFFDDHMERESKKWSAWEDGSAPSAEEDLLLLPGRIFAFVFRSRKWACLQLGRSEDGSENLTEIASRAEPWTDLELPEGHKEVVQSLITWHFKADKKVNPHFDLVREKGKGVIILLHGVPGVGKTSTAECAAESNGRPLFPITCGDLGLTAQDVELKLEEIFRLAQAWGCILLLDEADVFLAQRTASDIHRNSLVSVFLRTLEHYEGILFLTTNRVGVFDEAFKSRIHISLYYPSLDHNQTYQIWQSHITKAIEAGIRVNRDELITFAAKIFASQRDPKSGPVWNGRQIRNAFQSALALAGFHSDDGQSVRLETQHFQKVFNVSDKFSNYIWRVRQGHSDADWNRMNMVRRDDYEYIPPTGLDVMNNIVPPGPYGMYPGGQARFSAGGSGAFPQSAFGQSASAPSAVFGIPQPQASMPSMSQMPGTFGAVANPFQQFAQAPYQQPGAAPLQPQQAANFQGQQQQQQATQPQQTTTQQTQYHNPFQAAQFGQTVAQNTMAQQQPQQHPQQNPFLQQDGSYAVFGSQPQPQQNLNIHPTAAVLQPGVGNLQPNQQIPNPIQQTTTFGAQQQGVAASGFGASDAAVSQQQQQQQQQQTQ</sequence>
<dbReference type="Proteomes" id="UP001301769">
    <property type="component" value="Unassembled WGS sequence"/>
</dbReference>
<dbReference type="PANTHER" id="PTHR46411:SF2">
    <property type="entry name" value="AAA+ ATPASE DOMAIN-CONTAINING PROTEIN"/>
    <property type="match status" value="1"/>
</dbReference>
<evidence type="ECO:0000313" key="3">
    <source>
        <dbReference type="EMBL" id="KAK4216778.1"/>
    </source>
</evidence>
<feature type="region of interest" description="Disordered" evidence="1">
    <location>
        <begin position="1087"/>
        <end position="1123"/>
    </location>
</feature>
<feature type="region of interest" description="Disordered" evidence="1">
    <location>
        <begin position="1208"/>
        <end position="1241"/>
    </location>
</feature>
<dbReference type="Gene3D" id="3.40.50.300">
    <property type="entry name" value="P-loop containing nucleotide triphosphate hydrolases"/>
    <property type="match status" value="1"/>
</dbReference>
<reference evidence="3" key="2">
    <citation type="submission" date="2023-05" db="EMBL/GenBank/DDBJ databases">
        <authorList>
            <consortium name="Lawrence Berkeley National Laboratory"/>
            <person name="Steindorff A."/>
            <person name="Hensen N."/>
            <person name="Bonometti L."/>
            <person name="Westerberg I."/>
            <person name="Brannstrom I.O."/>
            <person name="Guillou S."/>
            <person name="Cros-Aarteil S."/>
            <person name="Calhoun S."/>
            <person name="Haridas S."/>
            <person name="Kuo A."/>
            <person name="Mondo S."/>
            <person name="Pangilinan J."/>
            <person name="Riley R."/>
            <person name="Labutti K."/>
            <person name="Andreopoulos B."/>
            <person name="Lipzen A."/>
            <person name="Chen C."/>
            <person name="Yanf M."/>
            <person name="Daum C."/>
            <person name="Ng V."/>
            <person name="Clum A."/>
            <person name="Ohm R."/>
            <person name="Martin F."/>
            <person name="Silar P."/>
            <person name="Natvig D."/>
            <person name="Lalanne C."/>
            <person name="Gautier V."/>
            <person name="Ament-Velasquez S.L."/>
            <person name="Kruys A."/>
            <person name="Hutchinson M.I."/>
            <person name="Powell A.J."/>
            <person name="Barry K."/>
            <person name="Miller A.N."/>
            <person name="Grigoriev I.V."/>
            <person name="Debuchy R."/>
            <person name="Gladieux P."/>
            <person name="Thoren M.H."/>
            <person name="Johannesson H."/>
        </authorList>
    </citation>
    <scope>NUCLEOTIDE SEQUENCE</scope>
    <source>
        <strain evidence="3">PSN293</strain>
    </source>
</reference>
<dbReference type="EMBL" id="MU858065">
    <property type="protein sequence ID" value="KAK4216778.1"/>
    <property type="molecule type" value="Genomic_DNA"/>
</dbReference>
<feature type="domain" description="AAA+ ATPase" evidence="2">
    <location>
        <begin position="755"/>
        <end position="882"/>
    </location>
</feature>
<dbReference type="Pfam" id="PF22942">
    <property type="entry name" value="DUF7025"/>
    <property type="match status" value="1"/>
</dbReference>
<name>A0AAN6YE12_9PEZI</name>
<feature type="compositionally biased region" description="Low complexity" evidence="1">
    <location>
        <begin position="1230"/>
        <end position="1241"/>
    </location>
</feature>
<keyword evidence="4" id="KW-1185">Reference proteome</keyword>
<dbReference type="InterPro" id="IPR027417">
    <property type="entry name" value="P-loop_NTPase"/>
</dbReference>
<organism evidence="3 4">
    <name type="scientific">Rhypophila decipiens</name>
    <dbReference type="NCBI Taxonomy" id="261697"/>
    <lineage>
        <taxon>Eukaryota</taxon>
        <taxon>Fungi</taxon>
        <taxon>Dikarya</taxon>
        <taxon>Ascomycota</taxon>
        <taxon>Pezizomycotina</taxon>
        <taxon>Sordariomycetes</taxon>
        <taxon>Sordariomycetidae</taxon>
        <taxon>Sordariales</taxon>
        <taxon>Naviculisporaceae</taxon>
        <taxon>Rhypophila</taxon>
    </lineage>
</organism>
<protein>
    <submittedName>
        <fullName evidence="3">Aaa family atpase</fullName>
    </submittedName>
</protein>
<dbReference type="InterPro" id="IPR054289">
    <property type="entry name" value="DUF7025"/>
</dbReference>
<gene>
    <name evidence="3" type="ORF">QBC37DRAFT_80824</name>
</gene>
<comment type="caution">
    <text evidence="3">The sequence shown here is derived from an EMBL/GenBank/DDBJ whole genome shotgun (WGS) entry which is preliminary data.</text>
</comment>
<feature type="region of interest" description="Disordered" evidence="1">
    <location>
        <begin position="1"/>
        <end position="79"/>
    </location>
</feature>
<dbReference type="Pfam" id="PF23232">
    <property type="entry name" value="AAA_lid_13"/>
    <property type="match status" value="1"/>
</dbReference>
<dbReference type="GO" id="GO:0016887">
    <property type="term" value="F:ATP hydrolysis activity"/>
    <property type="evidence" value="ECO:0007669"/>
    <property type="project" value="InterPro"/>
</dbReference>
<dbReference type="PANTHER" id="PTHR46411">
    <property type="entry name" value="FAMILY ATPASE, PUTATIVE-RELATED"/>
    <property type="match status" value="1"/>
</dbReference>
<evidence type="ECO:0000313" key="4">
    <source>
        <dbReference type="Proteomes" id="UP001301769"/>
    </source>
</evidence>
<dbReference type="AlphaFoldDB" id="A0AAN6YE12"/>
<evidence type="ECO:0000259" key="2">
    <source>
        <dbReference type="SMART" id="SM00382"/>
    </source>
</evidence>
<dbReference type="GO" id="GO:0005524">
    <property type="term" value="F:ATP binding"/>
    <property type="evidence" value="ECO:0007669"/>
    <property type="project" value="InterPro"/>
</dbReference>
<dbReference type="InterPro" id="IPR056599">
    <property type="entry name" value="AAA_lid_fung"/>
</dbReference>
<reference evidence="3" key="1">
    <citation type="journal article" date="2023" name="Mol. Phylogenet. Evol.">
        <title>Genome-scale phylogeny and comparative genomics of the fungal order Sordariales.</title>
        <authorList>
            <person name="Hensen N."/>
            <person name="Bonometti L."/>
            <person name="Westerberg I."/>
            <person name="Brannstrom I.O."/>
            <person name="Guillou S."/>
            <person name="Cros-Aarteil S."/>
            <person name="Calhoun S."/>
            <person name="Haridas S."/>
            <person name="Kuo A."/>
            <person name="Mondo S."/>
            <person name="Pangilinan J."/>
            <person name="Riley R."/>
            <person name="LaButti K."/>
            <person name="Andreopoulos B."/>
            <person name="Lipzen A."/>
            <person name="Chen C."/>
            <person name="Yan M."/>
            <person name="Daum C."/>
            <person name="Ng V."/>
            <person name="Clum A."/>
            <person name="Steindorff A."/>
            <person name="Ohm R.A."/>
            <person name="Martin F."/>
            <person name="Silar P."/>
            <person name="Natvig D.O."/>
            <person name="Lalanne C."/>
            <person name="Gautier V."/>
            <person name="Ament-Velasquez S.L."/>
            <person name="Kruys A."/>
            <person name="Hutchinson M.I."/>
            <person name="Powell A.J."/>
            <person name="Barry K."/>
            <person name="Miller A.N."/>
            <person name="Grigoriev I.V."/>
            <person name="Debuchy R."/>
            <person name="Gladieux P."/>
            <person name="Hiltunen Thoren M."/>
            <person name="Johannesson H."/>
        </authorList>
    </citation>
    <scope>NUCLEOTIDE SEQUENCE</scope>
    <source>
        <strain evidence="3">PSN293</strain>
    </source>
</reference>
<feature type="compositionally biased region" description="Basic and acidic residues" evidence="1">
    <location>
        <begin position="33"/>
        <end position="55"/>
    </location>
</feature>
<dbReference type="InterPro" id="IPR003593">
    <property type="entry name" value="AAA+_ATPase"/>
</dbReference>
<proteinExistence type="predicted"/>
<dbReference type="SMART" id="SM00382">
    <property type="entry name" value="AAA"/>
    <property type="match status" value="1"/>
</dbReference>
<dbReference type="Pfam" id="PF00004">
    <property type="entry name" value="AAA"/>
    <property type="match status" value="1"/>
</dbReference>
<dbReference type="CDD" id="cd19481">
    <property type="entry name" value="RecA-like_protease"/>
    <property type="match status" value="1"/>
</dbReference>
<feature type="compositionally biased region" description="Acidic residues" evidence="1">
    <location>
        <begin position="56"/>
        <end position="72"/>
    </location>
</feature>
<evidence type="ECO:0000256" key="1">
    <source>
        <dbReference type="SAM" id="MobiDB-lite"/>
    </source>
</evidence>